<evidence type="ECO:0000256" key="3">
    <source>
        <dbReference type="ARBA" id="ARBA00022692"/>
    </source>
</evidence>
<dbReference type="GO" id="GO:1990281">
    <property type="term" value="C:efflux pump complex"/>
    <property type="evidence" value="ECO:0007669"/>
    <property type="project" value="TreeGrafter"/>
</dbReference>
<evidence type="ECO:0000256" key="5">
    <source>
        <dbReference type="ARBA" id="ARBA00023237"/>
    </source>
</evidence>
<keyword evidence="3" id="KW-0812">Transmembrane</keyword>
<reference evidence="9 10" key="1">
    <citation type="submission" date="2016-05" db="EMBL/GenBank/DDBJ databases">
        <title>Microbial solvent formation.</title>
        <authorList>
            <person name="Poehlein A."/>
            <person name="Montoya Solano J.D."/>
            <person name="Flitsch S."/>
            <person name="Krabben P."/>
            <person name="Duerre P."/>
            <person name="Daniel R."/>
        </authorList>
    </citation>
    <scope>NUCLEOTIDE SEQUENCE [LARGE SCALE GENOMIC DNA]</scope>
    <source>
        <strain evidence="9 10">DSM 53</strain>
    </source>
</reference>
<comment type="caution">
    <text evidence="9">The sequence shown here is derived from an EMBL/GenBank/DDBJ whole genome shotgun (WGS) entry which is preliminary data.</text>
</comment>
<keyword evidence="8" id="KW-0732">Signal</keyword>
<dbReference type="EMBL" id="LZZI01000077">
    <property type="protein sequence ID" value="OOM59368.1"/>
    <property type="molecule type" value="Genomic_DNA"/>
</dbReference>
<dbReference type="PANTHER" id="PTHR30026:SF20">
    <property type="entry name" value="OUTER MEMBRANE PROTEIN TOLC"/>
    <property type="match status" value="1"/>
</dbReference>
<gene>
    <name evidence="9" type="ORF">CLBCK_35580</name>
</gene>
<evidence type="ECO:0000313" key="9">
    <source>
        <dbReference type="EMBL" id="OOM59368.1"/>
    </source>
</evidence>
<accession>A0A1S8S1N9</accession>
<dbReference type="GO" id="GO:0015562">
    <property type="term" value="F:efflux transmembrane transporter activity"/>
    <property type="evidence" value="ECO:0007669"/>
    <property type="project" value="InterPro"/>
</dbReference>
<dbReference type="GO" id="GO:0015288">
    <property type="term" value="F:porin activity"/>
    <property type="evidence" value="ECO:0007669"/>
    <property type="project" value="TreeGrafter"/>
</dbReference>
<sequence length="423" mass="47380">MRKNINKIIAFAIGISVMSGSIVPALAADSTQQTTTSTSTATNSQIVNGKPLLTLDEAIKSAISISNTLAFDEQKISYQDKINDLNDKIDDNNGKINSDKKDLDSDTADTTLKQVKQQRDFDEDKLIQKTTTAYNGIVTSQMKIDKATKDLEVKTKQLNDANLKKSLGIITTTDLTNTQLQIESLQNSLKTSKNALNDSIASFKVLTGKDVSQYSLEQDIKYDTFKIDGSVDEYLDNAIDNFEKYNEQLIKLNKDYLKDNEVKAPSDSDKSNVVVPPQPKFKPGSDPATYLAAYQTYEDALADSQIYAGKLSARLTYLNSKLGVYQNETNLTETKKKFKDQLRTFYTNLLSTEDSITTLKKNIELNNKQLSDAKLKYDLGMMTKSDYDALVVNSKDLEIQLRTLIDNYNTLKEEIQKPWIAFS</sequence>
<feature type="coiled-coil region" evidence="6">
    <location>
        <begin position="144"/>
        <end position="195"/>
    </location>
</feature>
<dbReference type="GO" id="GO:0009279">
    <property type="term" value="C:cell outer membrane"/>
    <property type="evidence" value="ECO:0007669"/>
    <property type="project" value="UniProtKB-SubCell"/>
</dbReference>
<dbReference type="Proteomes" id="UP000190973">
    <property type="component" value="Unassembled WGS sequence"/>
</dbReference>
<evidence type="ECO:0000256" key="4">
    <source>
        <dbReference type="ARBA" id="ARBA00023136"/>
    </source>
</evidence>
<keyword evidence="2" id="KW-1134">Transmembrane beta strand</keyword>
<feature type="region of interest" description="Disordered" evidence="7">
    <location>
        <begin position="261"/>
        <end position="280"/>
    </location>
</feature>
<dbReference type="RefSeq" id="WP_077839932.1">
    <property type="nucleotide sequence ID" value="NZ_JABTAE010000001.1"/>
</dbReference>
<keyword evidence="4" id="KW-0472">Membrane</keyword>
<protein>
    <submittedName>
        <fullName evidence="9">Outer membrane efflux protein</fullName>
    </submittedName>
</protein>
<proteinExistence type="predicted"/>
<evidence type="ECO:0000313" key="10">
    <source>
        <dbReference type="Proteomes" id="UP000190973"/>
    </source>
</evidence>
<dbReference type="PANTHER" id="PTHR30026">
    <property type="entry name" value="OUTER MEMBRANE PROTEIN TOLC"/>
    <property type="match status" value="1"/>
</dbReference>
<dbReference type="InterPro" id="IPR051906">
    <property type="entry name" value="TolC-like"/>
</dbReference>
<evidence type="ECO:0000256" key="8">
    <source>
        <dbReference type="SAM" id="SignalP"/>
    </source>
</evidence>
<evidence type="ECO:0000256" key="7">
    <source>
        <dbReference type="SAM" id="MobiDB-lite"/>
    </source>
</evidence>
<dbReference type="SUPFAM" id="SSF56954">
    <property type="entry name" value="Outer membrane efflux proteins (OEP)"/>
    <property type="match status" value="2"/>
</dbReference>
<feature type="signal peptide" evidence="8">
    <location>
        <begin position="1"/>
        <end position="27"/>
    </location>
</feature>
<organism evidence="9 10">
    <name type="scientific">Clostridium beijerinckii</name>
    <name type="common">Clostridium MP</name>
    <dbReference type="NCBI Taxonomy" id="1520"/>
    <lineage>
        <taxon>Bacteria</taxon>
        <taxon>Bacillati</taxon>
        <taxon>Bacillota</taxon>
        <taxon>Clostridia</taxon>
        <taxon>Eubacteriales</taxon>
        <taxon>Clostridiaceae</taxon>
        <taxon>Clostridium</taxon>
    </lineage>
</organism>
<dbReference type="AlphaFoldDB" id="A0A1S8S1N9"/>
<dbReference type="Gene3D" id="1.20.1600.10">
    <property type="entry name" value="Outer membrane efflux proteins (OEP)"/>
    <property type="match status" value="2"/>
</dbReference>
<feature type="compositionally biased region" description="Basic and acidic residues" evidence="7">
    <location>
        <begin position="261"/>
        <end position="270"/>
    </location>
</feature>
<keyword evidence="6" id="KW-0175">Coiled coil</keyword>
<feature type="chain" id="PRO_5012594129" evidence="8">
    <location>
        <begin position="28"/>
        <end position="423"/>
    </location>
</feature>
<evidence type="ECO:0000256" key="1">
    <source>
        <dbReference type="ARBA" id="ARBA00004442"/>
    </source>
</evidence>
<name>A0A1S8S1N9_CLOBE</name>
<evidence type="ECO:0000256" key="6">
    <source>
        <dbReference type="SAM" id="Coils"/>
    </source>
</evidence>
<evidence type="ECO:0000256" key="2">
    <source>
        <dbReference type="ARBA" id="ARBA00022452"/>
    </source>
</evidence>
<comment type="subcellular location">
    <subcellularLocation>
        <location evidence="1">Cell outer membrane</location>
    </subcellularLocation>
</comment>
<keyword evidence="5" id="KW-0998">Cell outer membrane</keyword>